<organism evidence="2 4">
    <name type="scientific">Medicago truncatula</name>
    <name type="common">Barrel medic</name>
    <name type="synonym">Medicago tribuloides</name>
    <dbReference type="NCBI Taxonomy" id="3880"/>
    <lineage>
        <taxon>Eukaryota</taxon>
        <taxon>Viridiplantae</taxon>
        <taxon>Streptophyta</taxon>
        <taxon>Embryophyta</taxon>
        <taxon>Tracheophyta</taxon>
        <taxon>Spermatophyta</taxon>
        <taxon>Magnoliopsida</taxon>
        <taxon>eudicotyledons</taxon>
        <taxon>Gunneridae</taxon>
        <taxon>Pentapetalae</taxon>
        <taxon>rosids</taxon>
        <taxon>fabids</taxon>
        <taxon>Fabales</taxon>
        <taxon>Fabaceae</taxon>
        <taxon>Papilionoideae</taxon>
        <taxon>50 kb inversion clade</taxon>
        <taxon>NPAAA clade</taxon>
        <taxon>Hologalegina</taxon>
        <taxon>IRL clade</taxon>
        <taxon>Trifolieae</taxon>
        <taxon>Medicago</taxon>
    </lineage>
</organism>
<evidence type="ECO:0000313" key="3">
    <source>
        <dbReference type="EnsemblPlants" id="AES93761"/>
    </source>
</evidence>
<dbReference type="PaxDb" id="3880-AES93761"/>
<keyword evidence="4" id="KW-1185">Reference proteome</keyword>
<evidence type="ECO:0000313" key="2">
    <source>
        <dbReference type="EMBL" id="AES93761.1"/>
    </source>
</evidence>
<evidence type="ECO:0000313" key="4">
    <source>
        <dbReference type="Proteomes" id="UP000002051"/>
    </source>
</evidence>
<sequence>MGWSYVKLVLEFGIICLIGSFVGVEVLQAPPLRFVITVLGCELLDVSNETLALGMYEILTIEVYANAME</sequence>
<name>G7K542_MEDTR</name>
<dbReference type="AlphaFoldDB" id="G7K542"/>
<dbReference type="Proteomes" id="UP000002051">
    <property type="component" value="Chromosome 5"/>
</dbReference>
<reference evidence="2 4" key="1">
    <citation type="journal article" date="2011" name="Nature">
        <title>The Medicago genome provides insight into the evolution of rhizobial symbioses.</title>
        <authorList>
            <person name="Young N.D."/>
            <person name="Debelle F."/>
            <person name="Oldroyd G.E."/>
            <person name="Geurts R."/>
            <person name="Cannon S.B."/>
            <person name="Udvardi M.K."/>
            <person name="Benedito V.A."/>
            <person name="Mayer K.F."/>
            <person name="Gouzy J."/>
            <person name="Schoof H."/>
            <person name="Van de Peer Y."/>
            <person name="Proost S."/>
            <person name="Cook D.R."/>
            <person name="Meyers B.C."/>
            <person name="Spannagl M."/>
            <person name="Cheung F."/>
            <person name="De Mita S."/>
            <person name="Krishnakumar V."/>
            <person name="Gundlach H."/>
            <person name="Zhou S."/>
            <person name="Mudge J."/>
            <person name="Bharti A.K."/>
            <person name="Murray J.D."/>
            <person name="Naoumkina M.A."/>
            <person name="Rosen B."/>
            <person name="Silverstein K.A."/>
            <person name="Tang H."/>
            <person name="Rombauts S."/>
            <person name="Zhao P.X."/>
            <person name="Zhou P."/>
            <person name="Barbe V."/>
            <person name="Bardou P."/>
            <person name="Bechner M."/>
            <person name="Bellec A."/>
            <person name="Berger A."/>
            <person name="Berges H."/>
            <person name="Bidwell S."/>
            <person name="Bisseling T."/>
            <person name="Choisne N."/>
            <person name="Couloux A."/>
            <person name="Denny R."/>
            <person name="Deshpande S."/>
            <person name="Dai X."/>
            <person name="Doyle J.J."/>
            <person name="Dudez A.M."/>
            <person name="Farmer A.D."/>
            <person name="Fouteau S."/>
            <person name="Franken C."/>
            <person name="Gibelin C."/>
            <person name="Gish J."/>
            <person name="Goldstein S."/>
            <person name="Gonzalez A.J."/>
            <person name="Green P.J."/>
            <person name="Hallab A."/>
            <person name="Hartog M."/>
            <person name="Hua A."/>
            <person name="Humphray S.J."/>
            <person name="Jeong D.H."/>
            <person name="Jing Y."/>
            <person name="Jocker A."/>
            <person name="Kenton S.M."/>
            <person name="Kim D.J."/>
            <person name="Klee K."/>
            <person name="Lai H."/>
            <person name="Lang C."/>
            <person name="Lin S."/>
            <person name="Macmil S.L."/>
            <person name="Magdelenat G."/>
            <person name="Matthews L."/>
            <person name="McCorrison J."/>
            <person name="Monaghan E.L."/>
            <person name="Mun J.H."/>
            <person name="Najar F.Z."/>
            <person name="Nicholson C."/>
            <person name="Noirot C."/>
            <person name="O'Bleness M."/>
            <person name="Paule C.R."/>
            <person name="Poulain J."/>
            <person name="Prion F."/>
            <person name="Qin B."/>
            <person name="Qu C."/>
            <person name="Retzel E.F."/>
            <person name="Riddle C."/>
            <person name="Sallet E."/>
            <person name="Samain S."/>
            <person name="Samson N."/>
            <person name="Sanders I."/>
            <person name="Saurat O."/>
            <person name="Scarpelli C."/>
            <person name="Schiex T."/>
            <person name="Segurens B."/>
            <person name="Severin A.J."/>
            <person name="Sherrier D.J."/>
            <person name="Shi R."/>
            <person name="Sims S."/>
            <person name="Singer S.R."/>
            <person name="Sinharoy S."/>
            <person name="Sterck L."/>
            <person name="Viollet A."/>
            <person name="Wang B.B."/>
            <person name="Wang K."/>
            <person name="Wang M."/>
            <person name="Wang X."/>
            <person name="Warfsmann J."/>
            <person name="Weissenbach J."/>
            <person name="White D.D."/>
            <person name="White J.D."/>
            <person name="Wiley G.B."/>
            <person name="Wincker P."/>
            <person name="Xing Y."/>
            <person name="Yang L."/>
            <person name="Yao Z."/>
            <person name="Ying F."/>
            <person name="Zhai J."/>
            <person name="Zhou L."/>
            <person name="Zuber A."/>
            <person name="Denarie J."/>
            <person name="Dixon R.A."/>
            <person name="May G.D."/>
            <person name="Schwartz D.C."/>
            <person name="Rogers J."/>
            <person name="Quetier F."/>
            <person name="Town C.D."/>
            <person name="Roe B.A."/>
        </authorList>
    </citation>
    <scope>NUCLEOTIDE SEQUENCE [LARGE SCALE GENOMIC DNA]</scope>
    <source>
        <strain evidence="2">A17</strain>
        <strain evidence="3 4">cv. Jemalong A17</strain>
    </source>
</reference>
<gene>
    <name evidence="2" type="ordered locus">MTR_5g007200</name>
</gene>
<reference evidence="3" key="3">
    <citation type="submission" date="2015-04" db="UniProtKB">
        <authorList>
            <consortium name="EnsemblPlants"/>
        </authorList>
    </citation>
    <scope>IDENTIFICATION</scope>
    <source>
        <strain evidence="3">cv. Jemalong A17</strain>
    </source>
</reference>
<keyword evidence="1 2" id="KW-0812">Transmembrane</keyword>
<feature type="transmembrane region" description="Helical" evidence="1">
    <location>
        <begin position="6"/>
        <end position="27"/>
    </location>
</feature>
<dbReference type="EMBL" id="CM001221">
    <property type="protein sequence ID" value="AES93761.1"/>
    <property type="molecule type" value="Genomic_DNA"/>
</dbReference>
<evidence type="ECO:0000256" key="1">
    <source>
        <dbReference type="SAM" id="Phobius"/>
    </source>
</evidence>
<dbReference type="HOGENOM" id="CLU_2779683_0_0_1"/>
<keyword evidence="1" id="KW-0472">Membrane</keyword>
<proteinExistence type="predicted"/>
<keyword evidence="1" id="KW-1133">Transmembrane helix</keyword>
<reference evidence="2 4" key="2">
    <citation type="journal article" date="2014" name="BMC Genomics">
        <title>An improved genome release (version Mt4.0) for the model legume Medicago truncatula.</title>
        <authorList>
            <person name="Tang H."/>
            <person name="Krishnakumar V."/>
            <person name="Bidwell S."/>
            <person name="Rosen B."/>
            <person name="Chan A."/>
            <person name="Zhou S."/>
            <person name="Gentzbittel L."/>
            <person name="Childs K.L."/>
            <person name="Yandell M."/>
            <person name="Gundlach H."/>
            <person name="Mayer K.F."/>
            <person name="Schwartz D.C."/>
            <person name="Town C.D."/>
        </authorList>
    </citation>
    <scope>GENOME REANNOTATION</scope>
    <source>
        <strain evidence="3 4">cv. Jemalong A17</strain>
    </source>
</reference>
<dbReference type="EnsemblPlants" id="AES93761">
    <property type="protein sequence ID" value="AES93761"/>
    <property type="gene ID" value="MTR_5g007200"/>
</dbReference>
<protein>
    <submittedName>
        <fullName evidence="2">Transmembrane protein, putative</fullName>
    </submittedName>
</protein>
<accession>G7K542</accession>